<proteinExistence type="predicted"/>
<sequence>MPSITRRRLLGGAVAAAAGAYGTYRLNRGAADATFATWTPDPGTWPLRRYDPANTAHNPNATPPRERPSISEFAAISSSARYPSLSPLVGPDHVVVYGSGLAAYPLGGGAAARTVEAATPRAGFGPDGRLHTVSHESGNDTDPAAVVGYDAADLRETYRTPIDTDHPRGLTVGAREVYLGDESGTLRGIDADGGRSWRVDGTMPALVDGRLYAAGAPLDGTVAYAARSGRDRYLRSGPERVWSAGPVSGFVHAPAVAGGRLVQGTYAEGGGVVVAFDADTGDRLWNPRSLGVDVATPAVVDDRGYAAVGTDDRRAGLVAALDLETGETVWRDEVEWHAVAPAVAGDTLVVAGDVREGGERVAGVVRAYDRATGDRLWTHTVETRGVGGLALVEDRVLLAAGTSVYELA</sequence>
<dbReference type="Gene3D" id="2.130.10.10">
    <property type="entry name" value="YVTN repeat-like/Quinoprotein amine dehydrogenase"/>
    <property type="match status" value="1"/>
</dbReference>
<dbReference type="EMBL" id="JBHTAT010000001">
    <property type="protein sequence ID" value="MFC7256393.1"/>
    <property type="molecule type" value="Genomic_DNA"/>
</dbReference>
<dbReference type="SUPFAM" id="SSF50998">
    <property type="entry name" value="Quinoprotein alcohol dehydrogenase-like"/>
    <property type="match status" value="2"/>
</dbReference>
<dbReference type="InterPro" id="IPR002372">
    <property type="entry name" value="PQQ_rpt_dom"/>
</dbReference>
<dbReference type="GeneID" id="96954784"/>
<dbReference type="InterPro" id="IPR011047">
    <property type="entry name" value="Quinoprotein_ADH-like_sf"/>
</dbReference>
<feature type="domain" description="Pyrrolo-quinoline quinone repeat" evidence="1">
    <location>
        <begin position="215"/>
        <end position="289"/>
    </location>
</feature>
<dbReference type="InterPro" id="IPR015943">
    <property type="entry name" value="WD40/YVTN_repeat-like_dom_sf"/>
</dbReference>
<dbReference type="InterPro" id="IPR006311">
    <property type="entry name" value="TAT_signal"/>
</dbReference>
<dbReference type="RefSeq" id="WP_379705134.1">
    <property type="nucleotide sequence ID" value="NZ_JBHTAT010000001.1"/>
</dbReference>
<organism evidence="2 3">
    <name type="scientific">Haloplanus litoreus</name>
    <dbReference type="NCBI Taxonomy" id="767515"/>
    <lineage>
        <taxon>Archaea</taxon>
        <taxon>Methanobacteriati</taxon>
        <taxon>Methanobacteriota</taxon>
        <taxon>Stenosarchaea group</taxon>
        <taxon>Halobacteria</taxon>
        <taxon>Halobacteriales</taxon>
        <taxon>Haloferacaceae</taxon>
        <taxon>Haloplanus</taxon>
    </lineage>
</organism>
<dbReference type="Pfam" id="PF13360">
    <property type="entry name" value="PQQ_2"/>
    <property type="match status" value="1"/>
</dbReference>
<dbReference type="InterPro" id="IPR018391">
    <property type="entry name" value="PQQ_b-propeller_rpt"/>
</dbReference>
<dbReference type="AlphaFoldDB" id="A0ABD6A0F5"/>
<keyword evidence="3" id="KW-1185">Reference proteome</keyword>
<name>A0ABD6A0F5_9EURY</name>
<accession>A0ABD6A0F5</accession>
<dbReference type="PANTHER" id="PTHR34512:SF30">
    <property type="entry name" value="OUTER MEMBRANE PROTEIN ASSEMBLY FACTOR BAMB"/>
    <property type="match status" value="1"/>
</dbReference>
<comment type="caution">
    <text evidence="2">The sequence shown here is derived from an EMBL/GenBank/DDBJ whole genome shotgun (WGS) entry which is preliminary data.</text>
</comment>
<evidence type="ECO:0000259" key="1">
    <source>
        <dbReference type="Pfam" id="PF13360"/>
    </source>
</evidence>
<protein>
    <submittedName>
        <fullName evidence="2">PQQ-binding-like beta-propeller repeat protein</fullName>
    </submittedName>
</protein>
<evidence type="ECO:0000313" key="2">
    <source>
        <dbReference type="EMBL" id="MFC7256393.1"/>
    </source>
</evidence>
<dbReference type="PANTHER" id="PTHR34512">
    <property type="entry name" value="CELL SURFACE PROTEIN"/>
    <property type="match status" value="1"/>
</dbReference>
<evidence type="ECO:0000313" key="3">
    <source>
        <dbReference type="Proteomes" id="UP001596434"/>
    </source>
</evidence>
<reference evidence="2 3" key="1">
    <citation type="journal article" date="2019" name="Int. J. Syst. Evol. Microbiol.">
        <title>The Global Catalogue of Microorganisms (GCM) 10K type strain sequencing project: providing services to taxonomists for standard genome sequencing and annotation.</title>
        <authorList>
            <consortium name="The Broad Institute Genomics Platform"/>
            <consortium name="The Broad Institute Genome Sequencing Center for Infectious Disease"/>
            <person name="Wu L."/>
            <person name="Ma J."/>
        </authorList>
    </citation>
    <scope>NUCLEOTIDE SEQUENCE [LARGE SCALE GENOMIC DNA]</scope>
    <source>
        <strain evidence="2 3">GX21</strain>
    </source>
</reference>
<gene>
    <name evidence="2" type="ORF">ACFQKE_14000</name>
</gene>
<dbReference type="SMART" id="SM00564">
    <property type="entry name" value="PQQ"/>
    <property type="match status" value="4"/>
</dbReference>
<dbReference type="PROSITE" id="PS51318">
    <property type="entry name" value="TAT"/>
    <property type="match status" value="1"/>
</dbReference>
<dbReference type="Proteomes" id="UP001596434">
    <property type="component" value="Unassembled WGS sequence"/>
</dbReference>